<feature type="transmembrane region" description="Helical" evidence="8">
    <location>
        <begin position="82"/>
        <end position="107"/>
    </location>
</feature>
<keyword evidence="5 8" id="KW-0472">Membrane</keyword>
<dbReference type="PROSITE" id="PS00154">
    <property type="entry name" value="ATPASE_E1_E2"/>
    <property type="match status" value="1"/>
</dbReference>
<evidence type="ECO:0000259" key="9">
    <source>
        <dbReference type="Pfam" id="PF00122"/>
    </source>
</evidence>
<keyword evidence="3 8" id="KW-0812">Transmembrane</keyword>
<evidence type="ECO:0000313" key="10">
    <source>
        <dbReference type="EMBL" id="PZN86627.1"/>
    </source>
</evidence>
<evidence type="ECO:0000256" key="1">
    <source>
        <dbReference type="ARBA" id="ARBA00004370"/>
    </source>
</evidence>
<accession>A0A2W4TX46</accession>
<dbReference type="InterPro" id="IPR023299">
    <property type="entry name" value="ATPase_P-typ_cyto_dom_N"/>
</dbReference>
<evidence type="ECO:0000256" key="3">
    <source>
        <dbReference type="ARBA" id="ARBA00022692"/>
    </source>
</evidence>
<evidence type="ECO:0000313" key="11">
    <source>
        <dbReference type="Proteomes" id="UP000249396"/>
    </source>
</evidence>
<name>A0A2W4TX46_9GAMM</name>
<dbReference type="Gene3D" id="3.40.50.1000">
    <property type="entry name" value="HAD superfamily/HAD-like"/>
    <property type="match status" value="1"/>
</dbReference>
<dbReference type="InterPro" id="IPR051014">
    <property type="entry name" value="Cation_Transport_ATPase_IB"/>
</dbReference>
<feature type="transmembrane region" description="Helical" evidence="8">
    <location>
        <begin position="248"/>
        <end position="267"/>
    </location>
</feature>
<sequence length="457" mass="50048">MTDEREQLQLAIDPRFNETLAKNHQQTRRNLQISLGAIGLALLGRVYSVFIIPSIFAILYSFRGMFKIIWMDLKRGYYLSTLLMSALILLGLIATGQLVLASLLGLIGGFFAKIINRIEANTQQQLINIFSDHPSQVWLLRDGVEIQLDFEAIQIGDMVIVNAGEIIPVDGIIQSGIAQIDQHILTGESQPVEKCTGDSVFASTLLLSGRISVRVETSGEDSLAAKIGKILDKTQSYKDTQMTRGREIANHFLPVTMGLSAITLPILGAKSAVAILSAGLGSSMSFLGPMSILSYLQILSRNSILVKDGRVFELLRQVDTVVFDKTGTLTLDQPTLGEIHAFGDYSEATVLRYAASAEYRQPHPIAKAILARAEKEQLQIPEPDAASYVTGYGIKVTVDGLLIRIGSARFLQREGIELPDTLNSIEQQAESNGYSLIYVGIDQQLAGIFEIQPTLRP</sequence>
<dbReference type="Pfam" id="PF00702">
    <property type="entry name" value="Hydrolase"/>
    <property type="match status" value="1"/>
</dbReference>
<dbReference type="SUPFAM" id="SSF81660">
    <property type="entry name" value="Metal cation-transporting ATPase, ATP-binding domain N"/>
    <property type="match status" value="1"/>
</dbReference>
<comment type="caution">
    <text evidence="10">The sequence shown here is derived from an EMBL/GenBank/DDBJ whole genome shotgun (WGS) entry which is preliminary data.</text>
</comment>
<evidence type="ECO:0000256" key="8">
    <source>
        <dbReference type="SAM" id="Phobius"/>
    </source>
</evidence>
<dbReference type="Proteomes" id="UP000249396">
    <property type="component" value="Unassembled WGS sequence"/>
</dbReference>
<dbReference type="GO" id="GO:0016020">
    <property type="term" value="C:membrane"/>
    <property type="evidence" value="ECO:0007669"/>
    <property type="project" value="UniProtKB-SubCell"/>
</dbReference>
<dbReference type="Pfam" id="PF00122">
    <property type="entry name" value="E1-E2_ATPase"/>
    <property type="match status" value="1"/>
</dbReference>
<proteinExistence type="inferred from homology"/>
<evidence type="ECO:0000256" key="4">
    <source>
        <dbReference type="ARBA" id="ARBA00022989"/>
    </source>
</evidence>
<dbReference type="InterPro" id="IPR023214">
    <property type="entry name" value="HAD_sf"/>
</dbReference>
<organism evidence="10 11">
    <name type="scientific">Candidatus Methylumidiphilus alinenensis</name>
    <dbReference type="NCBI Taxonomy" id="2202197"/>
    <lineage>
        <taxon>Bacteria</taxon>
        <taxon>Pseudomonadati</taxon>
        <taxon>Pseudomonadota</taxon>
        <taxon>Gammaproteobacteria</taxon>
        <taxon>Methylococcales</taxon>
        <taxon>Candidatus Methylumidiphilus</taxon>
    </lineage>
</organism>
<feature type="transmembrane region" description="Helical" evidence="8">
    <location>
        <begin position="273"/>
        <end position="296"/>
    </location>
</feature>
<dbReference type="InterPro" id="IPR059000">
    <property type="entry name" value="ATPase_P-type_domA"/>
</dbReference>
<dbReference type="InterPro" id="IPR001757">
    <property type="entry name" value="P_typ_ATPase"/>
</dbReference>
<comment type="similarity">
    <text evidence="2">Belongs to the cation transport ATPase (P-type) (TC 3.A.3) family. Type IB subfamily.</text>
</comment>
<feature type="transmembrane region" description="Helical" evidence="8">
    <location>
        <begin position="35"/>
        <end position="62"/>
    </location>
</feature>
<evidence type="ECO:0000256" key="6">
    <source>
        <dbReference type="ARBA" id="ARBA00039097"/>
    </source>
</evidence>
<dbReference type="InterPro" id="IPR008250">
    <property type="entry name" value="ATPase_P-typ_transduc_dom_A_sf"/>
</dbReference>
<feature type="domain" description="P-type ATPase A" evidence="9">
    <location>
        <begin position="133"/>
        <end position="229"/>
    </location>
</feature>
<dbReference type="PRINTS" id="PR00119">
    <property type="entry name" value="CATATPASE"/>
</dbReference>
<dbReference type="SUPFAM" id="SSF81653">
    <property type="entry name" value="Calcium ATPase, transduction domain A"/>
    <property type="match status" value="1"/>
</dbReference>
<dbReference type="Gene3D" id="2.70.150.10">
    <property type="entry name" value="Calcium-transporting ATPase, cytoplasmic transduction domain A"/>
    <property type="match status" value="1"/>
</dbReference>
<dbReference type="AlphaFoldDB" id="A0A2W4TX46"/>
<feature type="non-terminal residue" evidence="10">
    <location>
        <position position="457"/>
    </location>
</feature>
<dbReference type="Gene3D" id="3.40.1110.10">
    <property type="entry name" value="Calcium-transporting ATPase, cytoplasmic domain N"/>
    <property type="match status" value="1"/>
</dbReference>
<keyword evidence="4 8" id="KW-1133">Transmembrane helix</keyword>
<dbReference type="NCBIfam" id="TIGR01494">
    <property type="entry name" value="ATPase_P-type"/>
    <property type="match status" value="1"/>
</dbReference>
<protein>
    <recommendedName>
        <fullName evidence="6">P-type Zn(2+) transporter</fullName>
        <ecNumber evidence="6">7.2.2.12</ecNumber>
    </recommendedName>
</protein>
<reference evidence="10 11" key="1">
    <citation type="journal article" date="2018" name="Aquat. Microb. Ecol.">
        <title>Gammaproteobacterial methanotrophs dominate.</title>
        <authorList>
            <person name="Rissanen A.J."/>
            <person name="Saarenheimo J."/>
            <person name="Tiirola M."/>
            <person name="Peura S."/>
            <person name="Aalto S.L."/>
            <person name="Karvinen A."/>
            <person name="Nykanen H."/>
        </authorList>
    </citation>
    <scope>NUCLEOTIDE SEQUENCE [LARGE SCALE GENOMIC DNA]</scope>
    <source>
        <strain evidence="10">AMbin10</strain>
    </source>
</reference>
<dbReference type="EC" id="7.2.2.12" evidence="6"/>
<dbReference type="EMBL" id="QJPH01000071">
    <property type="protein sequence ID" value="PZN86627.1"/>
    <property type="molecule type" value="Genomic_DNA"/>
</dbReference>
<gene>
    <name evidence="10" type="ORF">DM484_00760</name>
</gene>
<dbReference type="InterPro" id="IPR018303">
    <property type="entry name" value="ATPase_P-typ_P_site"/>
</dbReference>
<evidence type="ECO:0000256" key="5">
    <source>
        <dbReference type="ARBA" id="ARBA00023136"/>
    </source>
</evidence>
<evidence type="ECO:0000256" key="2">
    <source>
        <dbReference type="ARBA" id="ARBA00006024"/>
    </source>
</evidence>
<dbReference type="GO" id="GO:0016887">
    <property type="term" value="F:ATP hydrolysis activity"/>
    <property type="evidence" value="ECO:0007669"/>
    <property type="project" value="InterPro"/>
</dbReference>
<dbReference type="GO" id="GO:0016463">
    <property type="term" value="F:P-type zinc transporter activity"/>
    <property type="evidence" value="ECO:0007669"/>
    <property type="project" value="UniProtKB-EC"/>
</dbReference>
<evidence type="ECO:0000256" key="7">
    <source>
        <dbReference type="ARBA" id="ARBA00047308"/>
    </source>
</evidence>
<dbReference type="PANTHER" id="PTHR48085">
    <property type="entry name" value="CADMIUM/ZINC-TRANSPORTING ATPASE HMA2-RELATED"/>
    <property type="match status" value="1"/>
</dbReference>
<dbReference type="GO" id="GO:0005524">
    <property type="term" value="F:ATP binding"/>
    <property type="evidence" value="ECO:0007669"/>
    <property type="project" value="InterPro"/>
</dbReference>
<comment type="subcellular location">
    <subcellularLocation>
        <location evidence="1">Membrane</location>
    </subcellularLocation>
</comment>
<comment type="catalytic activity">
    <reaction evidence="7">
        <text>Zn(2+)(in) + ATP + H2O = Zn(2+)(out) + ADP + phosphate + H(+)</text>
        <dbReference type="Rhea" id="RHEA:20621"/>
        <dbReference type="ChEBI" id="CHEBI:15377"/>
        <dbReference type="ChEBI" id="CHEBI:15378"/>
        <dbReference type="ChEBI" id="CHEBI:29105"/>
        <dbReference type="ChEBI" id="CHEBI:30616"/>
        <dbReference type="ChEBI" id="CHEBI:43474"/>
        <dbReference type="ChEBI" id="CHEBI:456216"/>
        <dbReference type="EC" id="7.2.2.12"/>
    </reaction>
</comment>